<dbReference type="PANTHER" id="PTHR13362:SF2">
    <property type="entry name" value="SMALL RIBOSOMAL SUBUNIT PROTEIN MS33"/>
    <property type="match status" value="1"/>
</dbReference>
<dbReference type="OrthoDB" id="6495301at2759"/>
<keyword evidence="5" id="KW-0687">Ribonucleoprotein</keyword>
<dbReference type="AlphaFoldDB" id="A0A1Y1ID71"/>
<dbReference type="OMA" id="GYSEYYQ"/>
<keyword evidence="3" id="KW-0689">Ribosomal protein</keyword>
<evidence type="ECO:0000256" key="6">
    <source>
        <dbReference type="ARBA" id="ARBA00035132"/>
    </source>
</evidence>
<gene>
    <name evidence="8" type="ORF">KFL_004380030</name>
</gene>
<sequence length="88" mass="9904">MSSQKLAEISARIFGNVVGNGLRSGRKVLSQPLVGEKVVAWYPPTLEENDALFEDPEEKRRLMMNDLRKRRGKGPPKKGEGKRAAKRK</sequence>
<feature type="region of interest" description="Disordered" evidence="7">
    <location>
        <begin position="52"/>
        <end position="88"/>
    </location>
</feature>
<dbReference type="STRING" id="105231.A0A1Y1ID71"/>
<dbReference type="PANTHER" id="PTHR13362">
    <property type="entry name" value="MITOCHONDRIAL RIBOSOMAL PROTEIN S33"/>
    <property type="match status" value="1"/>
</dbReference>
<evidence type="ECO:0000256" key="3">
    <source>
        <dbReference type="ARBA" id="ARBA00022980"/>
    </source>
</evidence>
<proteinExistence type="inferred from homology"/>
<dbReference type="GO" id="GO:0005739">
    <property type="term" value="C:mitochondrion"/>
    <property type="evidence" value="ECO:0000318"/>
    <property type="project" value="GO_Central"/>
</dbReference>
<comment type="subcellular location">
    <subcellularLocation>
        <location evidence="1">Mitochondrion</location>
    </subcellularLocation>
</comment>
<evidence type="ECO:0000256" key="2">
    <source>
        <dbReference type="ARBA" id="ARBA00008970"/>
    </source>
</evidence>
<dbReference type="InterPro" id="IPR013219">
    <property type="entry name" value="Ribosomal_mS33"/>
</dbReference>
<dbReference type="Pfam" id="PF08293">
    <property type="entry name" value="MRP-S33"/>
    <property type="match status" value="1"/>
</dbReference>
<feature type="compositionally biased region" description="Basic and acidic residues" evidence="7">
    <location>
        <begin position="57"/>
        <end position="67"/>
    </location>
</feature>
<evidence type="ECO:0000313" key="9">
    <source>
        <dbReference type="Proteomes" id="UP000054558"/>
    </source>
</evidence>
<name>A0A1Y1ID71_KLENI</name>
<evidence type="ECO:0000256" key="5">
    <source>
        <dbReference type="ARBA" id="ARBA00023274"/>
    </source>
</evidence>
<evidence type="ECO:0000313" key="8">
    <source>
        <dbReference type="EMBL" id="GAQ88543.1"/>
    </source>
</evidence>
<evidence type="ECO:0000256" key="7">
    <source>
        <dbReference type="SAM" id="MobiDB-lite"/>
    </source>
</evidence>
<dbReference type="Proteomes" id="UP000054558">
    <property type="component" value="Unassembled WGS sequence"/>
</dbReference>
<dbReference type="GO" id="GO:0005840">
    <property type="term" value="C:ribosome"/>
    <property type="evidence" value="ECO:0007669"/>
    <property type="project" value="UniProtKB-KW"/>
</dbReference>
<reference evidence="8 9" key="1">
    <citation type="journal article" date="2014" name="Nat. Commun.">
        <title>Klebsormidium flaccidum genome reveals primary factors for plant terrestrial adaptation.</title>
        <authorList>
            <person name="Hori K."/>
            <person name="Maruyama F."/>
            <person name="Fujisawa T."/>
            <person name="Togashi T."/>
            <person name="Yamamoto N."/>
            <person name="Seo M."/>
            <person name="Sato S."/>
            <person name="Yamada T."/>
            <person name="Mori H."/>
            <person name="Tajima N."/>
            <person name="Moriyama T."/>
            <person name="Ikeuchi M."/>
            <person name="Watanabe M."/>
            <person name="Wada H."/>
            <person name="Kobayashi K."/>
            <person name="Saito M."/>
            <person name="Masuda T."/>
            <person name="Sasaki-Sekimoto Y."/>
            <person name="Mashiguchi K."/>
            <person name="Awai K."/>
            <person name="Shimojima M."/>
            <person name="Masuda S."/>
            <person name="Iwai M."/>
            <person name="Nobusawa T."/>
            <person name="Narise T."/>
            <person name="Kondo S."/>
            <person name="Saito H."/>
            <person name="Sato R."/>
            <person name="Murakawa M."/>
            <person name="Ihara Y."/>
            <person name="Oshima-Yamada Y."/>
            <person name="Ohtaka K."/>
            <person name="Satoh M."/>
            <person name="Sonobe K."/>
            <person name="Ishii M."/>
            <person name="Ohtani R."/>
            <person name="Kanamori-Sato M."/>
            <person name="Honoki R."/>
            <person name="Miyazaki D."/>
            <person name="Mochizuki H."/>
            <person name="Umetsu J."/>
            <person name="Higashi K."/>
            <person name="Shibata D."/>
            <person name="Kamiya Y."/>
            <person name="Sato N."/>
            <person name="Nakamura Y."/>
            <person name="Tabata S."/>
            <person name="Ida S."/>
            <person name="Kurokawa K."/>
            <person name="Ohta H."/>
        </authorList>
    </citation>
    <scope>NUCLEOTIDE SEQUENCE [LARGE SCALE GENOMIC DNA]</scope>
    <source>
        <strain evidence="8 9">NIES-2285</strain>
    </source>
</reference>
<evidence type="ECO:0000256" key="1">
    <source>
        <dbReference type="ARBA" id="ARBA00004173"/>
    </source>
</evidence>
<dbReference type="GO" id="GO:1990904">
    <property type="term" value="C:ribonucleoprotein complex"/>
    <property type="evidence" value="ECO:0007669"/>
    <property type="project" value="UniProtKB-KW"/>
</dbReference>
<comment type="similarity">
    <text evidence="2">Belongs to the mitochondrion-specific ribosomal protein mS33 family.</text>
</comment>
<feature type="compositionally biased region" description="Basic and acidic residues" evidence="7">
    <location>
        <begin position="77"/>
        <end position="88"/>
    </location>
</feature>
<organism evidence="8 9">
    <name type="scientific">Klebsormidium nitens</name>
    <name type="common">Green alga</name>
    <name type="synonym">Ulothrix nitens</name>
    <dbReference type="NCBI Taxonomy" id="105231"/>
    <lineage>
        <taxon>Eukaryota</taxon>
        <taxon>Viridiplantae</taxon>
        <taxon>Streptophyta</taxon>
        <taxon>Klebsormidiophyceae</taxon>
        <taxon>Klebsormidiales</taxon>
        <taxon>Klebsormidiaceae</taxon>
        <taxon>Klebsormidium</taxon>
    </lineage>
</organism>
<dbReference type="EMBL" id="DF237387">
    <property type="protein sequence ID" value="GAQ88543.1"/>
    <property type="molecule type" value="Genomic_DNA"/>
</dbReference>
<evidence type="ECO:0000256" key="4">
    <source>
        <dbReference type="ARBA" id="ARBA00023128"/>
    </source>
</evidence>
<keyword evidence="4" id="KW-0496">Mitochondrion</keyword>
<accession>A0A1Y1ID71</accession>
<protein>
    <recommendedName>
        <fullName evidence="6">Small ribosomal subunit protein mS33</fullName>
    </recommendedName>
</protein>
<keyword evidence="9" id="KW-1185">Reference proteome</keyword>